<gene>
    <name evidence="2" type="ORF">BJY14_004836</name>
</gene>
<dbReference type="Pfam" id="PF13302">
    <property type="entry name" value="Acetyltransf_3"/>
    <property type="match status" value="1"/>
</dbReference>
<feature type="domain" description="N-acetyltransferase" evidence="1">
    <location>
        <begin position="13"/>
        <end position="160"/>
    </location>
</feature>
<accession>A0A7Y9EJF9</accession>
<dbReference type="InterPro" id="IPR000182">
    <property type="entry name" value="GNAT_dom"/>
</dbReference>
<dbReference type="EMBL" id="JACCBA010000001">
    <property type="protein sequence ID" value="NYD48853.1"/>
    <property type="molecule type" value="Genomic_DNA"/>
</dbReference>
<keyword evidence="2" id="KW-0808">Transferase</keyword>
<dbReference type="RefSeq" id="WP_179845694.1">
    <property type="nucleotide sequence ID" value="NZ_JACCBA010000001.1"/>
</dbReference>
<dbReference type="SUPFAM" id="SSF55729">
    <property type="entry name" value="Acyl-CoA N-acyltransferases (Nat)"/>
    <property type="match status" value="1"/>
</dbReference>
<dbReference type="InterPro" id="IPR016181">
    <property type="entry name" value="Acyl_CoA_acyltransferase"/>
</dbReference>
<keyword evidence="3" id="KW-1185">Reference proteome</keyword>
<dbReference type="Gene3D" id="3.40.630.30">
    <property type="match status" value="1"/>
</dbReference>
<evidence type="ECO:0000313" key="2">
    <source>
        <dbReference type="EMBL" id="NYD48853.1"/>
    </source>
</evidence>
<reference evidence="2 3" key="1">
    <citation type="submission" date="2020-07" db="EMBL/GenBank/DDBJ databases">
        <title>Sequencing the genomes of 1000 actinobacteria strains.</title>
        <authorList>
            <person name="Klenk H.-P."/>
        </authorList>
    </citation>
    <scope>NUCLEOTIDE SEQUENCE [LARGE SCALE GENOMIC DNA]</scope>
    <source>
        <strain evidence="2 3">DSM 40398</strain>
    </source>
</reference>
<comment type="caution">
    <text evidence="2">The sequence shown here is derived from an EMBL/GenBank/DDBJ whole genome shotgun (WGS) entry which is preliminary data.</text>
</comment>
<organism evidence="2 3">
    <name type="scientific">Actinomadura luteofluorescens</name>
    <dbReference type="NCBI Taxonomy" id="46163"/>
    <lineage>
        <taxon>Bacteria</taxon>
        <taxon>Bacillati</taxon>
        <taxon>Actinomycetota</taxon>
        <taxon>Actinomycetes</taxon>
        <taxon>Streptosporangiales</taxon>
        <taxon>Thermomonosporaceae</taxon>
        <taxon>Actinomadura</taxon>
    </lineage>
</organism>
<dbReference type="Proteomes" id="UP000529783">
    <property type="component" value="Unassembled WGS sequence"/>
</dbReference>
<sequence length="168" mass="19103">MVASPDDEAAFCEAARRGNERRLYPLRPLRPDTSEGFRRWLGHYVGPKALLLAYTEEQTLAGSVTFTLLNEWRLNGEMAIEAFPGFEDLRLMEEAVAAAIRWAFAPNDLFASGLHRVVSLVEEETVPDTEALLRNLGFRYEGVSHSEIRTGADEWRDSRRFTLVRDES</sequence>
<dbReference type="AlphaFoldDB" id="A0A7Y9EJF9"/>
<dbReference type="PROSITE" id="PS51186">
    <property type="entry name" value="GNAT"/>
    <property type="match status" value="1"/>
</dbReference>
<evidence type="ECO:0000259" key="1">
    <source>
        <dbReference type="PROSITE" id="PS51186"/>
    </source>
</evidence>
<name>A0A7Y9EJF9_9ACTN</name>
<proteinExistence type="predicted"/>
<evidence type="ECO:0000313" key="3">
    <source>
        <dbReference type="Proteomes" id="UP000529783"/>
    </source>
</evidence>
<protein>
    <submittedName>
        <fullName evidence="2">RimJ/RimL family protein N-acetyltransferase</fullName>
    </submittedName>
</protein>
<dbReference type="GO" id="GO:0016747">
    <property type="term" value="F:acyltransferase activity, transferring groups other than amino-acyl groups"/>
    <property type="evidence" value="ECO:0007669"/>
    <property type="project" value="InterPro"/>
</dbReference>